<sequence>MNKPRPFRAATAAAVALALAASPAAALDKQQREAVAGALAILGIAALAHHEKHHQEGRAPQTADETAEFERGYRAGLHNDAYRGSTIAYGDGFSAGMKERENRLARTREQSEGPNAPTLALRGCVGEASARWGTNPRNIHVVNSTQVARDDFYVEVAAGHRHAVCEMSAQGRVYLFQDGHRLAG</sequence>
<feature type="signal peptide" evidence="2">
    <location>
        <begin position="1"/>
        <end position="26"/>
    </location>
</feature>
<gene>
    <name evidence="3" type="ORF">DRV85_14255</name>
</gene>
<dbReference type="EMBL" id="QNTQ01000014">
    <property type="protein sequence ID" value="RBI83812.1"/>
    <property type="molecule type" value="Genomic_DNA"/>
</dbReference>
<protein>
    <submittedName>
        <fullName evidence="3">Uncharacterized protein</fullName>
    </submittedName>
</protein>
<accession>A0A365U5W4</accession>
<reference evidence="3 4" key="1">
    <citation type="submission" date="2018-07" db="EMBL/GenBank/DDBJ databases">
        <title>Rhodosalinus sp. strain E84T genomic sequence and assembly.</title>
        <authorList>
            <person name="Liu Z.-W."/>
            <person name="Lu D.-C."/>
        </authorList>
    </citation>
    <scope>NUCLEOTIDE SEQUENCE [LARGE SCALE GENOMIC DNA]</scope>
    <source>
        <strain evidence="3 4">E84</strain>
    </source>
</reference>
<dbReference type="AlphaFoldDB" id="A0A365U5W4"/>
<evidence type="ECO:0000256" key="2">
    <source>
        <dbReference type="SAM" id="SignalP"/>
    </source>
</evidence>
<evidence type="ECO:0000256" key="1">
    <source>
        <dbReference type="SAM" id="MobiDB-lite"/>
    </source>
</evidence>
<keyword evidence="2" id="KW-0732">Signal</keyword>
<organism evidence="3 4">
    <name type="scientific">Rhodosalinus halophilus</name>
    <dbReference type="NCBI Taxonomy" id="2259333"/>
    <lineage>
        <taxon>Bacteria</taxon>
        <taxon>Pseudomonadati</taxon>
        <taxon>Pseudomonadota</taxon>
        <taxon>Alphaproteobacteria</taxon>
        <taxon>Rhodobacterales</taxon>
        <taxon>Paracoccaceae</taxon>
        <taxon>Rhodosalinus</taxon>
    </lineage>
</organism>
<dbReference type="RefSeq" id="WP_113290152.1">
    <property type="nucleotide sequence ID" value="NZ_QNTQ01000014.1"/>
</dbReference>
<name>A0A365U5W4_9RHOB</name>
<feature type="compositionally biased region" description="Basic and acidic residues" evidence="1">
    <location>
        <begin position="99"/>
        <end position="111"/>
    </location>
</feature>
<feature type="chain" id="PRO_5016677129" evidence="2">
    <location>
        <begin position="27"/>
        <end position="184"/>
    </location>
</feature>
<evidence type="ECO:0000313" key="4">
    <source>
        <dbReference type="Proteomes" id="UP000253370"/>
    </source>
</evidence>
<keyword evidence="4" id="KW-1185">Reference proteome</keyword>
<evidence type="ECO:0000313" key="3">
    <source>
        <dbReference type="EMBL" id="RBI83812.1"/>
    </source>
</evidence>
<proteinExistence type="predicted"/>
<feature type="region of interest" description="Disordered" evidence="1">
    <location>
        <begin position="99"/>
        <end position="120"/>
    </location>
</feature>
<dbReference type="OrthoDB" id="594865at2"/>
<comment type="caution">
    <text evidence="3">The sequence shown here is derived from an EMBL/GenBank/DDBJ whole genome shotgun (WGS) entry which is preliminary data.</text>
</comment>
<dbReference type="Proteomes" id="UP000253370">
    <property type="component" value="Unassembled WGS sequence"/>
</dbReference>